<keyword evidence="1" id="KW-1133">Transmembrane helix</keyword>
<name>A0A645FUQ3_9ZZZZ</name>
<keyword evidence="1" id="KW-0472">Membrane</keyword>
<dbReference type="AlphaFoldDB" id="A0A645FUQ3"/>
<evidence type="ECO:0000313" key="2">
    <source>
        <dbReference type="EMBL" id="MPN17249.1"/>
    </source>
</evidence>
<accession>A0A645FUQ3</accession>
<reference evidence="2" key="1">
    <citation type="submission" date="2019-08" db="EMBL/GenBank/DDBJ databases">
        <authorList>
            <person name="Kucharzyk K."/>
            <person name="Murdoch R.W."/>
            <person name="Higgins S."/>
            <person name="Loffler F."/>
        </authorList>
    </citation>
    <scope>NUCLEOTIDE SEQUENCE</scope>
</reference>
<evidence type="ECO:0000256" key="1">
    <source>
        <dbReference type="SAM" id="Phobius"/>
    </source>
</evidence>
<feature type="transmembrane region" description="Helical" evidence="1">
    <location>
        <begin position="20"/>
        <end position="38"/>
    </location>
</feature>
<gene>
    <name evidence="2" type="ORF">SDC9_164601</name>
</gene>
<feature type="transmembrane region" description="Helical" evidence="1">
    <location>
        <begin position="44"/>
        <end position="61"/>
    </location>
</feature>
<organism evidence="2">
    <name type="scientific">bioreactor metagenome</name>
    <dbReference type="NCBI Taxonomy" id="1076179"/>
    <lineage>
        <taxon>unclassified sequences</taxon>
        <taxon>metagenomes</taxon>
        <taxon>ecological metagenomes</taxon>
    </lineage>
</organism>
<dbReference type="EMBL" id="VSSQ01064332">
    <property type="protein sequence ID" value="MPN17249.1"/>
    <property type="molecule type" value="Genomic_DNA"/>
</dbReference>
<proteinExistence type="predicted"/>
<comment type="caution">
    <text evidence="2">The sequence shown here is derived from an EMBL/GenBank/DDBJ whole genome shotgun (WGS) entry which is preliminary data.</text>
</comment>
<keyword evidence="1" id="KW-0812">Transmembrane</keyword>
<sequence length="66" mass="7630">MTHMQTAGDVRRRDHDAEGLFAFIAVRLEIALLFPVLVKRLFDILGVVCLFHYFQVAVFRLKPATR</sequence>
<protein>
    <submittedName>
        <fullName evidence="2">Uncharacterized protein</fullName>
    </submittedName>
</protein>